<comment type="subcellular location">
    <subcellularLocation>
        <location evidence="1">Membrane</location>
        <topology evidence="1">Multi-pass membrane protein</topology>
    </subcellularLocation>
</comment>
<evidence type="ECO:0000256" key="8">
    <source>
        <dbReference type="ARBA" id="ARBA00023136"/>
    </source>
</evidence>
<keyword evidence="3" id="KW-0808">Transferase</keyword>
<evidence type="ECO:0000256" key="5">
    <source>
        <dbReference type="ARBA" id="ARBA00022960"/>
    </source>
</evidence>
<reference evidence="19" key="1">
    <citation type="submission" date="2016-10" db="EMBL/GenBank/DDBJ databases">
        <authorList>
            <person name="Varghese N."/>
            <person name="Submissions S."/>
        </authorList>
    </citation>
    <scope>NUCLEOTIDE SEQUENCE [LARGE SCALE GENOMIC DNA]</scope>
    <source>
        <strain evidence="19">930I</strain>
    </source>
</reference>
<feature type="region of interest" description="Disordered" evidence="16">
    <location>
        <begin position="373"/>
        <end position="396"/>
    </location>
</feature>
<dbReference type="OrthoDB" id="9768187at2"/>
<name>A0A1G7UDI8_9PROT</name>
<dbReference type="RefSeq" id="WP_092614212.1">
    <property type="nucleotide sequence ID" value="NZ_FNCV01000001.1"/>
</dbReference>
<evidence type="ECO:0000256" key="15">
    <source>
        <dbReference type="ARBA" id="ARBA00049902"/>
    </source>
</evidence>
<feature type="transmembrane region" description="Helical" evidence="17">
    <location>
        <begin position="154"/>
        <end position="182"/>
    </location>
</feature>
<evidence type="ECO:0000256" key="10">
    <source>
        <dbReference type="ARBA" id="ARBA00033270"/>
    </source>
</evidence>
<evidence type="ECO:0000313" key="18">
    <source>
        <dbReference type="EMBL" id="SDG44820.1"/>
    </source>
</evidence>
<feature type="transmembrane region" description="Helical" evidence="17">
    <location>
        <begin position="346"/>
        <end position="365"/>
    </location>
</feature>
<keyword evidence="5" id="KW-0133">Cell shape</keyword>
<keyword evidence="18" id="KW-0131">Cell cycle</keyword>
<dbReference type="GO" id="GO:0009252">
    <property type="term" value="P:peptidoglycan biosynthetic process"/>
    <property type="evidence" value="ECO:0007669"/>
    <property type="project" value="UniProtKB-KW"/>
</dbReference>
<feature type="transmembrane region" description="Helical" evidence="17">
    <location>
        <begin position="307"/>
        <end position="326"/>
    </location>
</feature>
<feature type="transmembrane region" description="Helical" evidence="17">
    <location>
        <begin position="24"/>
        <end position="43"/>
    </location>
</feature>
<evidence type="ECO:0000256" key="11">
    <source>
        <dbReference type="ARBA" id="ARBA00038053"/>
    </source>
</evidence>
<dbReference type="GO" id="GO:0005886">
    <property type="term" value="C:plasma membrane"/>
    <property type="evidence" value="ECO:0007669"/>
    <property type="project" value="TreeGrafter"/>
</dbReference>
<dbReference type="GO" id="GO:0008955">
    <property type="term" value="F:peptidoglycan glycosyltransferase activity"/>
    <property type="evidence" value="ECO:0007669"/>
    <property type="project" value="UniProtKB-EC"/>
</dbReference>
<keyword evidence="7 17" id="KW-1133">Transmembrane helix</keyword>
<keyword evidence="6" id="KW-0573">Peptidoglycan synthesis</keyword>
<evidence type="ECO:0000256" key="16">
    <source>
        <dbReference type="SAM" id="MobiDB-lite"/>
    </source>
</evidence>
<feature type="transmembrane region" description="Helical" evidence="17">
    <location>
        <begin position="194"/>
        <end position="215"/>
    </location>
</feature>
<dbReference type="GO" id="GO:0051301">
    <property type="term" value="P:cell division"/>
    <property type="evidence" value="ECO:0007669"/>
    <property type="project" value="UniProtKB-KW"/>
</dbReference>
<dbReference type="Pfam" id="PF01098">
    <property type="entry name" value="FTSW_RODA_SPOVE"/>
    <property type="match status" value="1"/>
</dbReference>
<sequence>MTALSFARTDTSVLGHWWWTVDRWLLAALALLIGIGILLNLAAGPPAAERIGADTFHFVRRQMVFLPAAVALMLSVSLLGPVAVRRLAVLGLLGGIVLLLATLIIGSPINGANRWLRIGGFSLQASEFVKPCLAVTAAWLFARGRLEEGFPGRALAGGVFAVVALLLLAQPDVGMTMVVAAVWCAQFFLAGLPLALVFLLIVAGIATLVGAYFVFPHVASRIDRFLDPASGDSYQISRSMMAFQDGGLWGVGPGEGRIKGSLPDAHTDFIFAVAGEEFGLFLCLLMVGLFAFLVLRAIVRVWLSDNLFVLLAVGGLSVQFGLQALINMASSLHLMPTKGMTLPFVSYGGSSMLGLALGMGMVLALTRRRPSELPTARSTVPPAARPVSPLPPGGPR</sequence>
<evidence type="ECO:0000256" key="13">
    <source>
        <dbReference type="ARBA" id="ARBA00041418"/>
    </source>
</evidence>
<comment type="similarity">
    <text evidence="11">Belongs to the SEDS family. FtsW subfamily.</text>
</comment>
<feature type="transmembrane region" description="Helical" evidence="17">
    <location>
        <begin position="278"/>
        <end position="295"/>
    </location>
</feature>
<evidence type="ECO:0000256" key="2">
    <source>
        <dbReference type="ARBA" id="ARBA00022676"/>
    </source>
</evidence>
<dbReference type="GO" id="GO:0015648">
    <property type="term" value="F:lipid-linked peptidoglycan transporter activity"/>
    <property type="evidence" value="ECO:0007669"/>
    <property type="project" value="TreeGrafter"/>
</dbReference>
<evidence type="ECO:0000256" key="1">
    <source>
        <dbReference type="ARBA" id="ARBA00004141"/>
    </source>
</evidence>
<dbReference type="Proteomes" id="UP000217076">
    <property type="component" value="Unassembled WGS sequence"/>
</dbReference>
<dbReference type="AlphaFoldDB" id="A0A1G7UDI8"/>
<evidence type="ECO:0000256" key="4">
    <source>
        <dbReference type="ARBA" id="ARBA00022692"/>
    </source>
</evidence>
<keyword evidence="4 17" id="KW-0812">Transmembrane</keyword>
<dbReference type="STRING" id="83401.SAMN05421742_101275"/>
<accession>A0A1G7UDI8</accession>
<evidence type="ECO:0000256" key="9">
    <source>
        <dbReference type="ARBA" id="ARBA00032370"/>
    </source>
</evidence>
<dbReference type="EMBL" id="FNCV01000001">
    <property type="protein sequence ID" value="SDG44820.1"/>
    <property type="molecule type" value="Genomic_DNA"/>
</dbReference>
<comment type="catalytic activity">
    <reaction evidence="15">
        <text>[GlcNAc-(1-&gt;4)-Mur2Ac(oyl-L-Ala-gamma-D-Glu-L-Lys-D-Ala-D-Ala)](n)-di-trans,octa-cis-undecaprenyl diphosphate + beta-D-GlcNAc-(1-&gt;4)-Mur2Ac(oyl-L-Ala-gamma-D-Glu-L-Lys-D-Ala-D-Ala)-di-trans,octa-cis-undecaprenyl diphosphate = [GlcNAc-(1-&gt;4)-Mur2Ac(oyl-L-Ala-gamma-D-Glu-L-Lys-D-Ala-D-Ala)](n+1)-di-trans,octa-cis-undecaprenyl diphosphate + di-trans,octa-cis-undecaprenyl diphosphate + H(+)</text>
        <dbReference type="Rhea" id="RHEA:23708"/>
        <dbReference type="Rhea" id="RHEA-COMP:9602"/>
        <dbReference type="Rhea" id="RHEA-COMP:9603"/>
        <dbReference type="ChEBI" id="CHEBI:15378"/>
        <dbReference type="ChEBI" id="CHEBI:58405"/>
        <dbReference type="ChEBI" id="CHEBI:60033"/>
        <dbReference type="ChEBI" id="CHEBI:78435"/>
        <dbReference type="EC" id="2.4.99.28"/>
    </reaction>
</comment>
<organism evidence="18 19">
    <name type="scientific">Roseospirillum parvum</name>
    <dbReference type="NCBI Taxonomy" id="83401"/>
    <lineage>
        <taxon>Bacteria</taxon>
        <taxon>Pseudomonadati</taxon>
        <taxon>Pseudomonadota</taxon>
        <taxon>Alphaproteobacteria</taxon>
        <taxon>Rhodospirillales</taxon>
        <taxon>Rhodospirillaceae</taxon>
        <taxon>Roseospirillum</taxon>
    </lineage>
</organism>
<evidence type="ECO:0000256" key="17">
    <source>
        <dbReference type="SAM" id="Phobius"/>
    </source>
</evidence>
<protein>
    <recommendedName>
        <fullName evidence="12">Probable peptidoglycan glycosyltransferase FtsW</fullName>
        <ecNumber evidence="14">2.4.99.28</ecNumber>
    </recommendedName>
    <alternativeName>
        <fullName evidence="13">Cell division protein FtsW</fullName>
    </alternativeName>
    <alternativeName>
        <fullName evidence="10">Cell wall polymerase</fullName>
    </alternativeName>
    <alternativeName>
        <fullName evidence="9">Peptidoglycan polymerase</fullName>
    </alternativeName>
</protein>
<keyword evidence="8 17" id="KW-0472">Membrane</keyword>
<evidence type="ECO:0000256" key="7">
    <source>
        <dbReference type="ARBA" id="ARBA00022989"/>
    </source>
</evidence>
<dbReference type="PANTHER" id="PTHR30474">
    <property type="entry name" value="CELL CYCLE PROTEIN"/>
    <property type="match status" value="1"/>
</dbReference>
<evidence type="ECO:0000256" key="12">
    <source>
        <dbReference type="ARBA" id="ARBA00041185"/>
    </source>
</evidence>
<dbReference type="GO" id="GO:0032153">
    <property type="term" value="C:cell division site"/>
    <property type="evidence" value="ECO:0007669"/>
    <property type="project" value="TreeGrafter"/>
</dbReference>
<evidence type="ECO:0000256" key="3">
    <source>
        <dbReference type="ARBA" id="ARBA00022679"/>
    </source>
</evidence>
<feature type="transmembrane region" description="Helical" evidence="17">
    <location>
        <begin position="89"/>
        <end position="109"/>
    </location>
</feature>
<dbReference type="PANTHER" id="PTHR30474:SF2">
    <property type="entry name" value="PEPTIDOGLYCAN GLYCOSYLTRANSFERASE FTSW-RELATED"/>
    <property type="match status" value="1"/>
</dbReference>
<keyword evidence="19" id="KW-1185">Reference proteome</keyword>
<keyword evidence="2" id="KW-0328">Glycosyltransferase</keyword>
<proteinExistence type="inferred from homology"/>
<evidence type="ECO:0000256" key="6">
    <source>
        <dbReference type="ARBA" id="ARBA00022984"/>
    </source>
</evidence>
<keyword evidence="18" id="KW-0132">Cell division</keyword>
<gene>
    <name evidence="18" type="ORF">SAMN05421742_101275</name>
</gene>
<dbReference type="GO" id="GO:0008360">
    <property type="term" value="P:regulation of cell shape"/>
    <property type="evidence" value="ECO:0007669"/>
    <property type="project" value="UniProtKB-KW"/>
</dbReference>
<evidence type="ECO:0000256" key="14">
    <source>
        <dbReference type="ARBA" id="ARBA00044770"/>
    </source>
</evidence>
<dbReference type="InterPro" id="IPR001182">
    <property type="entry name" value="FtsW/RodA"/>
</dbReference>
<evidence type="ECO:0000313" key="19">
    <source>
        <dbReference type="Proteomes" id="UP000217076"/>
    </source>
</evidence>
<dbReference type="EC" id="2.4.99.28" evidence="14"/>
<feature type="transmembrane region" description="Helical" evidence="17">
    <location>
        <begin position="64"/>
        <end position="83"/>
    </location>
</feature>